<dbReference type="Pfam" id="PF02698">
    <property type="entry name" value="DUF218"/>
    <property type="match status" value="1"/>
</dbReference>
<evidence type="ECO:0000259" key="1">
    <source>
        <dbReference type="Pfam" id="PF02698"/>
    </source>
</evidence>
<reference evidence="2 3" key="1">
    <citation type="submission" date="2019-06" db="EMBL/GenBank/DDBJ databases">
        <authorList>
            <person name="Li J."/>
        </authorList>
    </citation>
    <scope>NUCLEOTIDE SEQUENCE [LARGE SCALE GENOMIC DNA]</scope>
    <source>
        <strain evidence="2 3">LMG 28165</strain>
    </source>
</reference>
<evidence type="ECO:0000313" key="3">
    <source>
        <dbReference type="Proteomes" id="UP000312032"/>
    </source>
</evidence>
<name>A0A5C4U483_9CORY</name>
<sequence>MRVFFPPAYPLRILATARRRRRLTAEVDSLAVMGTAQYDGRPSPQFAARLEHVADLASRFPDAHVYTLGANLPGDRFTEAEVGRKFLVARGVEKQRITALPEGNDSRASLKALYLQQPGRTVVVTDPHHVLRTEILAQQEGLQAIGSPAPGCPSRFPRKSWFRTLAHECGGLLVADVSARWGNGAADRVEELLRNIESRLRPSRRARHDHLRTLKG</sequence>
<dbReference type="Proteomes" id="UP000312032">
    <property type="component" value="Unassembled WGS sequence"/>
</dbReference>
<dbReference type="CDD" id="cd06259">
    <property type="entry name" value="YdcF-like"/>
    <property type="match status" value="1"/>
</dbReference>
<comment type="caution">
    <text evidence="2">The sequence shown here is derived from an EMBL/GenBank/DDBJ whole genome shotgun (WGS) entry which is preliminary data.</text>
</comment>
<evidence type="ECO:0000313" key="2">
    <source>
        <dbReference type="EMBL" id="TNL96579.1"/>
    </source>
</evidence>
<protein>
    <submittedName>
        <fullName evidence="2">YdcF family protein</fullName>
    </submittedName>
</protein>
<accession>A0A5C4U483</accession>
<dbReference type="EMBL" id="VDHJ01000010">
    <property type="protein sequence ID" value="TNL96579.1"/>
    <property type="molecule type" value="Genomic_DNA"/>
</dbReference>
<dbReference type="AlphaFoldDB" id="A0A5C4U483"/>
<organism evidence="2 3">
    <name type="scientific">Corynebacterium tapiri</name>
    <dbReference type="NCBI Taxonomy" id="1448266"/>
    <lineage>
        <taxon>Bacteria</taxon>
        <taxon>Bacillati</taxon>
        <taxon>Actinomycetota</taxon>
        <taxon>Actinomycetes</taxon>
        <taxon>Mycobacteriales</taxon>
        <taxon>Corynebacteriaceae</taxon>
        <taxon>Corynebacterium</taxon>
    </lineage>
</organism>
<feature type="domain" description="DUF218" evidence="1">
    <location>
        <begin position="31"/>
        <end position="158"/>
    </location>
</feature>
<dbReference type="OrthoDB" id="9782395at2"/>
<proteinExistence type="predicted"/>
<keyword evidence="3" id="KW-1185">Reference proteome</keyword>
<gene>
    <name evidence="2" type="ORF">FHE74_07730</name>
</gene>
<dbReference type="InterPro" id="IPR003848">
    <property type="entry name" value="DUF218"/>
</dbReference>